<dbReference type="PROSITE" id="PS50097">
    <property type="entry name" value="BTB"/>
    <property type="match status" value="1"/>
</dbReference>
<dbReference type="AlphaFoldDB" id="A0AA37LF69"/>
<comment type="caution">
    <text evidence="2">The sequence shown here is derived from an EMBL/GenBank/DDBJ whole genome shotgun (WGS) entry which is preliminary data.</text>
</comment>
<evidence type="ECO:0000313" key="3">
    <source>
        <dbReference type="Proteomes" id="UP001055115"/>
    </source>
</evidence>
<gene>
    <name evidence="2" type="ORF">ColSpa_05514</name>
</gene>
<accession>A0AA37LF69</accession>
<evidence type="ECO:0000313" key="2">
    <source>
        <dbReference type="EMBL" id="GKT45333.1"/>
    </source>
</evidence>
<dbReference type="Pfam" id="PF00651">
    <property type="entry name" value="BTB"/>
    <property type="match status" value="1"/>
</dbReference>
<evidence type="ECO:0000259" key="1">
    <source>
        <dbReference type="PROSITE" id="PS50097"/>
    </source>
</evidence>
<feature type="domain" description="BTB" evidence="1">
    <location>
        <begin position="8"/>
        <end position="77"/>
    </location>
</feature>
<dbReference type="EMBL" id="BQXU01000012">
    <property type="protein sequence ID" value="GKT45333.1"/>
    <property type="molecule type" value="Genomic_DNA"/>
</dbReference>
<dbReference type="RefSeq" id="XP_049127683.1">
    <property type="nucleotide sequence ID" value="XM_049271726.1"/>
</dbReference>
<proteinExistence type="predicted"/>
<keyword evidence="3" id="KW-1185">Reference proteome</keyword>
<reference evidence="2 3" key="1">
    <citation type="submission" date="2022-03" db="EMBL/GenBank/DDBJ databases">
        <title>Genome data of Colletotrichum spp.</title>
        <authorList>
            <person name="Utami Y.D."/>
            <person name="Hiruma K."/>
        </authorList>
    </citation>
    <scope>NUCLEOTIDE SEQUENCE [LARGE SCALE GENOMIC DNA]</scope>
    <source>
        <strain evidence="2 3">MAFF 239500</strain>
    </source>
</reference>
<sequence>MTSIFKSRQVTFLVGPNQVEFSVHQHAFTRLSEPLRAMLTGGMKESLEAKVIWDDIEPAIFTSLLEFAYNGDYSIPRLPRKKPVIEVPPDQPDPADLSDEDDWWSICSIMTWMMDNDDRYGDCTRFGKWCYGRLYFETEMFPGPQPYWHDELQRNDCTGISTVFMLHVKLYALADRYQFKSLRNLCLQRLRESLINVVLRAEFCEALSEMLRFAYANTAPNDELRMMLIRYCIFQMNHLKRHGYLDRFVKELPDFATELLLEVPQMMWEAAL</sequence>
<dbReference type="GeneID" id="73326316"/>
<dbReference type="Gene3D" id="3.30.710.10">
    <property type="entry name" value="Potassium Channel Kv1.1, Chain A"/>
    <property type="match status" value="1"/>
</dbReference>
<protein>
    <recommendedName>
        <fullName evidence="1">BTB domain-containing protein</fullName>
    </recommendedName>
</protein>
<dbReference type="PANTHER" id="PTHR47843:SF5">
    <property type="entry name" value="BTB_POZ DOMAIN PROTEIN"/>
    <property type="match status" value="1"/>
</dbReference>
<dbReference type="Proteomes" id="UP001055115">
    <property type="component" value="Unassembled WGS sequence"/>
</dbReference>
<dbReference type="PANTHER" id="PTHR47843">
    <property type="entry name" value="BTB DOMAIN-CONTAINING PROTEIN-RELATED"/>
    <property type="match status" value="1"/>
</dbReference>
<dbReference type="InterPro" id="IPR000210">
    <property type="entry name" value="BTB/POZ_dom"/>
</dbReference>
<name>A0AA37LF69_9PEZI</name>
<organism evidence="2 3">
    <name type="scientific">Colletotrichum spaethianum</name>
    <dbReference type="NCBI Taxonomy" id="700344"/>
    <lineage>
        <taxon>Eukaryota</taxon>
        <taxon>Fungi</taxon>
        <taxon>Dikarya</taxon>
        <taxon>Ascomycota</taxon>
        <taxon>Pezizomycotina</taxon>
        <taxon>Sordariomycetes</taxon>
        <taxon>Hypocreomycetidae</taxon>
        <taxon>Glomerellales</taxon>
        <taxon>Glomerellaceae</taxon>
        <taxon>Colletotrichum</taxon>
        <taxon>Colletotrichum spaethianum species complex</taxon>
    </lineage>
</organism>
<dbReference type="InterPro" id="IPR011333">
    <property type="entry name" value="SKP1/BTB/POZ_sf"/>
</dbReference>
<dbReference type="SUPFAM" id="SSF54695">
    <property type="entry name" value="POZ domain"/>
    <property type="match status" value="1"/>
</dbReference>